<name>A0A2Z5G392_9BACT</name>
<dbReference type="AlphaFoldDB" id="A0A2Z5G392"/>
<keyword evidence="2" id="KW-1185">Reference proteome</keyword>
<gene>
    <name evidence="1" type="ORF">ACPOL_4223</name>
</gene>
<dbReference type="Proteomes" id="UP000253606">
    <property type="component" value="Chromosome"/>
</dbReference>
<dbReference type="RefSeq" id="WP_114208474.1">
    <property type="nucleotide sequence ID" value="NZ_CP030840.1"/>
</dbReference>
<evidence type="ECO:0000313" key="2">
    <source>
        <dbReference type="Proteomes" id="UP000253606"/>
    </source>
</evidence>
<reference evidence="1 2" key="1">
    <citation type="journal article" date="2018" name="Front. Microbiol.">
        <title>Hydrolytic Capabilities as a Key to Environmental Success: Chitinolytic and Cellulolytic Acidobacteria From Acidic Sub-arctic Soils and Boreal Peatlands.</title>
        <authorList>
            <person name="Belova S.E."/>
            <person name="Ravin N.V."/>
            <person name="Pankratov T.A."/>
            <person name="Rakitin A.L."/>
            <person name="Ivanova A.A."/>
            <person name="Beletsky A.V."/>
            <person name="Mardanov A.V."/>
            <person name="Sinninghe Damste J.S."/>
            <person name="Dedysh S.N."/>
        </authorList>
    </citation>
    <scope>NUCLEOTIDE SEQUENCE [LARGE SCALE GENOMIC DNA]</scope>
    <source>
        <strain evidence="1 2">SBC82</strain>
    </source>
</reference>
<accession>A0A2Z5G392</accession>
<dbReference type="EMBL" id="CP030840">
    <property type="protein sequence ID" value="AXC13500.1"/>
    <property type="molecule type" value="Genomic_DNA"/>
</dbReference>
<dbReference type="KEGG" id="abas:ACPOL_4223"/>
<protein>
    <submittedName>
        <fullName evidence="1">Uncharacterized protein</fullName>
    </submittedName>
</protein>
<organism evidence="1 2">
    <name type="scientific">Acidisarcina polymorpha</name>
    <dbReference type="NCBI Taxonomy" id="2211140"/>
    <lineage>
        <taxon>Bacteria</taxon>
        <taxon>Pseudomonadati</taxon>
        <taxon>Acidobacteriota</taxon>
        <taxon>Terriglobia</taxon>
        <taxon>Terriglobales</taxon>
        <taxon>Acidobacteriaceae</taxon>
        <taxon>Acidisarcina</taxon>
    </lineage>
</organism>
<sequence length="69" mass="8045">MFGASEEMHVEHLQNNALHFVDVVCSVVAQPIEILLRWQYGTRYYPVPVTFFAVSMMILLRQCWHYSAA</sequence>
<evidence type="ECO:0000313" key="1">
    <source>
        <dbReference type="EMBL" id="AXC13500.1"/>
    </source>
</evidence>
<proteinExistence type="predicted"/>